<protein>
    <submittedName>
        <fullName evidence="1">Uncharacterized protein</fullName>
    </submittedName>
</protein>
<dbReference type="VEuPathDB" id="FungiDB:VP01_1632g3"/>
<organism evidence="1 2">
    <name type="scientific">Puccinia sorghi</name>
    <dbReference type="NCBI Taxonomy" id="27349"/>
    <lineage>
        <taxon>Eukaryota</taxon>
        <taxon>Fungi</taxon>
        <taxon>Dikarya</taxon>
        <taxon>Basidiomycota</taxon>
        <taxon>Pucciniomycotina</taxon>
        <taxon>Pucciniomycetes</taxon>
        <taxon>Pucciniales</taxon>
        <taxon>Pucciniaceae</taxon>
        <taxon>Puccinia</taxon>
    </lineage>
</organism>
<name>A0A0L6VGT4_9BASI</name>
<evidence type="ECO:0000313" key="2">
    <source>
        <dbReference type="Proteomes" id="UP000037035"/>
    </source>
</evidence>
<sequence length="448" mass="51360">MSRTVHWVPLHNLCVYVAPPVARRNYPWHQAGQIIFSFIPRIYLKQICIKCRPKLSQILGNSSGGGEFETIDLCILNMKSKSKRFFFIYLIIKVHTEMYILNSHFNTFLKIFIFQEVRIVSTKENSCPECFSSVLCWGFKFMLKIFFLLKYGNTKCLKSILECLSLTNVRILTMSQNGLSSVLFDFFPFFVFLHFLSEIQSLPGSEPIALRLALLESLSLLILVPEHTLLLISSSSLFTMSLAEMSSPIRMLQCHIPPCDIYVSSEGPVDSWWLICSGSCFKLNIFNLNFKKPFYFQPGLYQAQNATISHFIKLNKEMNLFIYTFEVFWKGLLNSSILWEEHSANYFIFFARGYDGNWGTTKIQFHHSICYINNKLETCPTQTASGKDARPHPKQPTLQHQAHLTGPVEPLLLLQPGRQGPSPSAWISELQAEINWLRANPNPNSPGP</sequence>
<proteinExistence type="predicted"/>
<reference evidence="1 2" key="1">
    <citation type="submission" date="2015-08" db="EMBL/GenBank/DDBJ databases">
        <title>Next Generation Sequencing and Analysis of the Genome of Puccinia sorghi L Schw, the Causal Agent of Maize Common Rust.</title>
        <authorList>
            <person name="Rochi L."/>
            <person name="Burguener G."/>
            <person name="Darino M."/>
            <person name="Turjanski A."/>
            <person name="Kreff E."/>
            <person name="Dieguez M.J."/>
            <person name="Sacco F."/>
        </authorList>
    </citation>
    <scope>NUCLEOTIDE SEQUENCE [LARGE SCALE GENOMIC DNA]</scope>
    <source>
        <strain evidence="1 2">RO10H11247</strain>
    </source>
</reference>
<gene>
    <name evidence="1" type="ORF">VP01_1632g3</name>
</gene>
<comment type="caution">
    <text evidence="1">The sequence shown here is derived from an EMBL/GenBank/DDBJ whole genome shotgun (WGS) entry which is preliminary data.</text>
</comment>
<keyword evidence="2" id="KW-1185">Reference proteome</keyword>
<evidence type="ECO:0000313" key="1">
    <source>
        <dbReference type="EMBL" id="KNZ59981.1"/>
    </source>
</evidence>
<dbReference type="AlphaFoldDB" id="A0A0L6VGT4"/>
<dbReference type="EMBL" id="LAVV01006429">
    <property type="protein sequence ID" value="KNZ59981.1"/>
    <property type="molecule type" value="Genomic_DNA"/>
</dbReference>
<dbReference type="Proteomes" id="UP000037035">
    <property type="component" value="Unassembled WGS sequence"/>
</dbReference>
<accession>A0A0L6VGT4</accession>